<feature type="domain" description="Saccharopine dehydrogenase NADP binding" evidence="1">
    <location>
        <begin position="8"/>
        <end position="110"/>
    </location>
</feature>
<evidence type="ECO:0000313" key="2">
    <source>
        <dbReference type="EMBL" id="KAF5838475.1"/>
    </source>
</evidence>
<evidence type="ECO:0000259" key="1">
    <source>
        <dbReference type="Pfam" id="PF03435"/>
    </source>
</evidence>
<dbReference type="PANTHER" id="PTHR43796">
    <property type="entry name" value="CARBOXYNORSPERMIDINE SYNTHASE"/>
    <property type="match status" value="1"/>
</dbReference>
<dbReference type="Gene3D" id="3.40.50.720">
    <property type="entry name" value="NAD(P)-binding Rossmann-like Domain"/>
    <property type="match status" value="1"/>
</dbReference>
<organism evidence="2 3">
    <name type="scientific">Dunaliella salina</name>
    <name type="common">Green alga</name>
    <name type="synonym">Protococcus salinus</name>
    <dbReference type="NCBI Taxonomy" id="3046"/>
    <lineage>
        <taxon>Eukaryota</taxon>
        <taxon>Viridiplantae</taxon>
        <taxon>Chlorophyta</taxon>
        <taxon>core chlorophytes</taxon>
        <taxon>Chlorophyceae</taxon>
        <taxon>CS clade</taxon>
        <taxon>Chlamydomonadales</taxon>
        <taxon>Dunaliellaceae</taxon>
        <taxon>Dunaliella</taxon>
    </lineage>
</organism>
<dbReference type="Gene3D" id="3.30.360.10">
    <property type="entry name" value="Dihydrodipicolinate Reductase, domain 2"/>
    <property type="match status" value="1"/>
</dbReference>
<gene>
    <name evidence="2" type="ORF">DUNSADRAFT_2804</name>
</gene>
<dbReference type="InterPro" id="IPR005097">
    <property type="entry name" value="Sacchrp_dh_NADP-bd"/>
</dbReference>
<dbReference type="SUPFAM" id="SSF51735">
    <property type="entry name" value="NAD(P)-binding Rossmann-fold domains"/>
    <property type="match status" value="1"/>
</dbReference>
<protein>
    <submittedName>
        <fullName evidence="2">Saccharopine dehydrogenase</fullName>
    </submittedName>
</protein>
<dbReference type="InterPro" id="IPR036291">
    <property type="entry name" value="NAD(P)-bd_dom_sf"/>
</dbReference>
<accession>A0ABQ7GV58</accession>
<reference evidence="2" key="1">
    <citation type="submission" date="2017-08" db="EMBL/GenBank/DDBJ databases">
        <authorList>
            <person name="Polle J.E."/>
            <person name="Barry K."/>
            <person name="Cushman J."/>
            <person name="Schmutz J."/>
            <person name="Tran D."/>
            <person name="Hathwaick L.T."/>
            <person name="Yim W.C."/>
            <person name="Jenkins J."/>
            <person name="Mckie-Krisberg Z.M."/>
            <person name="Prochnik S."/>
            <person name="Lindquist E."/>
            <person name="Dockter R.B."/>
            <person name="Adam C."/>
            <person name="Molina H."/>
            <person name="Bunkerborg J."/>
            <person name="Jin E."/>
            <person name="Buchheim M."/>
            <person name="Magnuson J."/>
        </authorList>
    </citation>
    <scope>NUCLEOTIDE SEQUENCE</scope>
    <source>
        <strain evidence="2">CCAP 19/18</strain>
    </source>
</reference>
<proteinExistence type="predicted"/>
<evidence type="ECO:0000313" key="3">
    <source>
        <dbReference type="Proteomes" id="UP000815325"/>
    </source>
</evidence>
<comment type="caution">
    <text evidence="2">The sequence shown here is derived from an EMBL/GenBank/DDBJ whole genome shotgun (WGS) entry which is preliminary data.</text>
</comment>
<dbReference type="Proteomes" id="UP000815325">
    <property type="component" value="Unassembled WGS sequence"/>
</dbReference>
<sequence length="411" mass="45393">MKMFPGIQVTVSSRNSSSYDAAKDYRPVLKNAGFKTVDINDEESIKAAIADQDLVIHTAGPFQRTNNHKVLEQAIACKVPYMDVCDDLPFSEESKAKYGEAAKAAGVPAIISSGIYPGTSNVMAAHIISIARKEYDEDWNYHQPEPGEGVEPNLLRYSYYTAGSGGAGPTILQTSFLLAGETVTVYKDGEKYELPPISNRREVDFGPGIGRKGVWLYNLPEVMSAKKYLGVEGVSARFGTDPFYWNWAMWLMARLLPRSLLNDRNFVRRFANLSDPFVRAVDAIVGEAVGMKIEVDFKGGKNSAGIFVHKALGESMGTSVAAFAHAMLSGHTEPGVWYPEEKSALLDRRTFLKLASTGCENFDLHCLEKSALLDRRTFLKLASTGCERFDLNRSAWALESEPKQIGGLIYW</sequence>
<name>A0ABQ7GV58_DUNSA</name>
<dbReference type="PANTHER" id="PTHR43796:SF2">
    <property type="entry name" value="CARBOXYNORSPERMIDINE SYNTHASE"/>
    <property type="match status" value="1"/>
</dbReference>
<dbReference type="Pfam" id="PF03435">
    <property type="entry name" value="Sacchrp_dh_NADP"/>
    <property type="match status" value="1"/>
</dbReference>
<keyword evidence="3" id="KW-1185">Reference proteome</keyword>
<dbReference type="EMBL" id="MU069577">
    <property type="protein sequence ID" value="KAF5838475.1"/>
    <property type="molecule type" value="Genomic_DNA"/>
</dbReference>